<feature type="domain" description="Cell envelope-related transcriptional attenuator" evidence="3">
    <location>
        <begin position="95"/>
        <end position="257"/>
    </location>
</feature>
<evidence type="ECO:0000313" key="4">
    <source>
        <dbReference type="EMBL" id="MFD2612778.1"/>
    </source>
</evidence>
<comment type="similarity">
    <text evidence="1">Belongs to the LytR/CpsA/Psr (LCP) family.</text>
</comment>
<dbReference type="InterPro" id="IPR004474">
    <property type="entry name" value="LytR_CpsA_psr"/>
</dbReference>
<dbReference type="PANTHER" id="PTHR33392:SF6">
    <property type="entry name" value="POLYISOPRENYL-TEICHOIC ACID--PEPTIDOGLYCAN TEICHOIC ACID TRANSFERASE TAGU"/>
    <property type="match status" value="1"/>
</dbReference>
<protein>
    <submittedName>
        <fullName evidence="4">LCP family protein</fullName>
    </submittedName>
</protein>
<dbReference type="PANTHER" id="PTHR33392">
    <property type="entry name" value="POLYISOPRENYL-TEICHOIC ACID--PEPTIDOGLYCAN TEICHOIC ACID TRANSFERASE TAGU"/>
    <property type="match status" value="1"/>
</dbReference>
<dbReference type="Pfam" id="PF03816">
    <property type="entry name" value="LytR_cpsA_psr"/>
    <property type="match status" value="1"/>
</dbReference>
<proteinExistence type="inferred from homology"/>
<sequence length="336" mass="37284">MTSSPNSGMPSRSSKKPPKKRRGLKVFLWFLTLILLIGGGIIGYLYVQFNGLIGDVAADSPNAAPVPKGELASEKPKTLLLLGLDSRKQTHTMLTDVIMVVTLNPKTKHATIVSIPRDTRMEVPGFNRVSKANSYYAAFHNKNDYNDPVDTNMKSFFGKYLDVPIDYVSTINFQGFREVVDAVGGVEVDIDMDMRYTDSADGTDIDLKKGDNQLLNGDNALDFVRYRKSNHGTGASSDLERNARQQQVIHQLVDKLKSFQGITKINGIFKALGDNVSTDIQEEQLKSFITTYIGISNDNIEYIPLDGTWKSPYIHIDEQQLEAAKSKLKATLEGSQ</sequence>
<dbReference type="RefSeq" id="WP_377602567.1">
    <property type="nucleotide sequence ID" value="NZ_JBHUME010000007.1"/>
</dbReference>
<keyword evidence="5" id="KW-1185">Reference proteome</keyword>
<evidence type="ECO:0000256" key="1">
    <source>
        <dbReference type="ARBA" id="ARBA00006068"/>
    </source>
</evidence>
<keyword evidence="2" id="KW-1133">Transmembrane helix</keyword>
<dbReference type="InterPro" id="IPR050922">
    <property type="entry name" value="LytR/CpsA/Psr_CW_biosynth"/>
</dbReference>
<comment type="caution">
    <text evidence="4">The sequence shown here is derived from an EMBL/GenBank/DDBJ whole genome shotgun (WGS) entry which is preliminary data.</text>
</comment>
<dbReference type="Gene3D" id="3.40.630.190">
    <property type="entry name" value="LCP protein"/>
    <property type="match status" value="1"/>
</dbReference>
<dbReference type="NCBIfam" id="TIGR00350">
    <property type="entry name" value="lytR_cpsA_psr"/>
    <property type="match status" value="1"/>
</dbReference>
<evidence type="ECO:0000256" key="2">
    <source>
        <dbReference type="SAM" id="Phobius"/>
    </source>
</evidence>
<feature type="transmembrane region" description="Helical" evidence="2">
    <location>
        <begin position="26"/>
        <end position="47"/>
    </location>
</feature>
<organism evidence="4 5">
    <name type="scientific">Paenibacillus gansuensis</name>
    <dbReference type="NCBI Taxonomy" id="306542"/>
    <lineage>
        <taxon>Bacteria</taxon>
        <taxon>Bacillati</taxon>
        <taxon>Bacillota</taxon>
        <taxon>Bacilli</taxon>
        <taxon>Bacillales</taxon>
        <taxon>Paenibacillaceae</taxon>
        <taxon>Paenibacillus</taxon>
    </lineage>
</organism>
<reference evidence="5" key="1">
    <citation type="journal article" date="2019" name="Int. J. Syst. Evol. Microbiol.">
        <title>The Global Catalogue of Microorganisms (GCM) 10K type strain sequencing project: providing services to taxonomists for standard genome sequencing and annotation.</title>
        <authorList>
            <consortium name="The Broad Institute Genomics Platform"/>
            <consortium name="The Broad Institute Genome Sequencing Center for Infectious Disease"/>
            <person name="Wu L."/>
            <person name="Ma J."/>
        </authorList>
    </citation>
    <scope>NUCLEOTIDE SEQUENCE [LARGE SCALE GENOMIC DNA]</scope>
    <source>
        <strain evidence="5">KCTC 3950</strain>
    </source>
</reference>
<evidence type="ECO:0000259" key="3">
    <source>
        <dbReference type="Pfam" id="PF03816"/>
    </source>
</evidence>
<keyword evidence="2" id="KW-0812">Transmembrane</keyword>
<evidence type="ECO:0000313" key="5">
    <source>
        <dbReference type="Proteomes" id="UP001597541"/>
    </source>
</evidence>
<accession>A0ABW5PDW3</accession>
<name>A0ABW5PDW3_9BACL</name>
<dbReference type="EMBL" id="JBHUME010000007">
    <property type="protein sequence ID" value="MFD2612778.1"/>
    <property type="molecule type" value="Genomic_DNA"/>
</dbReference>
<gene>
    <name evidence="4" type="ORF">ACFSUF_10130</name>
</gene>
<keyword evidence="2" id="KW-0472">Membrane</keyword>
<dbReference type="Proteomes" id="UP001597541">
    <property type="component" value="Unassembled WGS sequence"/>
</dbReference>